<reference evidence="1" key="1">
    <citation type="submission" date="2015-04" db="UniProtKB">
        <authorList>
            <consortium name="EnsemblPlants"/>
        </authorList>
    </citation>
    <scope>IDENTIFICATION</scope>
</reference>
<evidence type="ECO:0000313" key="2">
    <source>
        <dbReference type="Proteomes" id="UP000008021"/>
    </source>
</evidence>
<dbReference type="Proteomes" id="UP000008021">
    <property type="component" value="Chromosome 6"/>
</dbReference>
<sequence>MCPADLIPSPQQWFVGHDLFLDMINVLPKLQMTRYNASALGVEYCSLTARDPPSSQPSSPISKSSVCISFSLDHVTWLTNNCEVLLN</sequence>
<dbReference type="EnsemblPlants" id="OMERI06G15810.2">
    <property type="protein sequence ID" value="OMERI06G15810.2"/>
    <property type="gene ID" value="OMERI06G15810"/>
</dbReference>
<reference evidence="1" key="2">
    <citation type="submission" date="2018-05" db="EMBL/GenBank/DDBJ databases">
        <title>OmerRS3 (Oryza meridionalis Reference Sequence Version 3).</title>
        <authorList>
            <person name="Zhang J."/>
            <person name="Kudrna D."/>
            <person name="Lee S."/>
            <person name="Talag J."/>
            <person name="Welchert J."/>
            <person name="Wing R.A."/>
        </authorList>
    </citation>
    <scope>NUCLEOTIDE SEQUENCE [LARGE SCALE GENOMIC DNA]</scope>
    <source>
        <strain evidence="1">cv. OR44</strain>
    </source>
</reference>
<proteinExistence type="predicted"/>
<dbReference type="AlphaFoldDB" id="A0A0E0E1S5"/>
<dbReference type="Gramene" id="OMERI06G15810.2">
    <property type="protein sequence ID" value="OMERI06G15810.2"/>
    <property type="gene ID" value="OMERI06G15810"/>
</dbReference>
<organism evidence="1">
    <name type="scientific">Oryza meridionalis</name>
    <dbReference type="NCBI Taxonomy" id="40149"/>
    <lineage>
        <taxon>Eukaryota</taxon>
        <taxon>Viridiplantae</taxon>
        <taxon>Streptophyta</taxon>
        <taxon>Embryophyta</taxon>
        <taxon>Tracheophyta</taxon>
        <taxon>Spermatophyta</taxon>
        <taxon>Magnoliopsida</taxon>
        <taxon>Liliopsida</taxon>
        <taxon>Poales</taxon>
        <taxon>Poaceae</taxon>
        <taxon>BOP clade</taxon>
        <taxon>Oryzoideae</taxon>
        <taxon>Oryzeae</taxon>
        <taxon>Oryzinae</taxon>
        <taxon>Oryza</taxon>
    </lineage>
</organism>
<evidence type="ECO:0000313" key="1">
    <source>
        <dbReference type="EnsemblPlants" id="OMERI06G15810.2"/>
    </source>
</evidence>
<keyword evidence="2" id="KW-1185">Reference proteome</keyword>
<protein>
    <submittedName>
        <fullName evidence="1">Uncharacterized protein</fullName>
    </submittedName>
</protein>
<name>A0A0E0E1S5_9ORYZ</name>
<accession>A0A0E0E1S5</accession>